<dbReference type="GO" id="GO:0015628">
    <property type="term" value="P:protein secretion by the type II secretion system"/>
    <property type="evidence" value="ECO:0007669"/>
    <property type="project" value="TreeGrafter"/>
</dbReference>
<dbReference type="RefSeq" id="WP_016210367.1">
    <property type="nucleotide sequence ID" value="NZ_CP012413.1"/>
</dbReference>
<protein>
    <submittedName>
        <fullName evidence="10">General secretion pathway protein F</fullName>
    </submittedName>
</protein>
<dbReference type="GeneID" id="66742135"/>
<evidence type="ECO:0000256" key="4">
    <source>
        <dbReference type="ARBA" id="ARBA00022475"/>
    </source>
</evidence>
<accession>A0A9Q5VC66</accession>
<keyword evidence="11" id="KW-1185">Reference proteome</keyword>
<evidence type="ECO:0000256" key="9">
    <source>
        <dbReference type="RuleBase" id="RU003923"/>
    </source>
</evidence>
<dbReference type="EMBL" id="CP038908">
    <property type="protein sequence ID" value="QGO07265.1"/>
    <property type="molecule type" value="Genomic_DNA"/>
</dbReference>
<dbReference type="InterPro" id="IPR003004">
    <property type="entry name" value="GspF/PilC"/>
</dbReference>
<organism evidence="10 11">
    <name type="scientific">Piscirickettsia salmonis</name>
    <dbReference type="NCBI Taxonomy" id="1238"/>
    <lineage>
        <taxon>Bacteria</taxon>
        <taxon>Pseudomonadati</taxon>
        <taxon>Pseudomonadota</taxon>
        <taxon>Gammaproteobacteria</taxon>
        <taxon>Thiotrichales</taxon>
        <taxon>Piscirickettsiaceae</taxon>
        <taxon>Piscirickettsia</taxon>
    </lineage>
</organism>
<name>A0A9Q5VC66_PISSA</name>
<dbReference type="InterPro" id="IPR018076">
    <property type="entry name" value="T2SS_GspF_dom"/>
</dbReference>
<evidence type="ECO:0000256" key="7">
    <source>
        <dbReference type="ARBA" id="ARBA00022989"/>
    </source>
</evidence>
<keyword evidence="7" id="KW-1133">Transmembrane helix</keyword>
<dbReference type="AlphaFoldDB" id="A0A9Q5VC66"/>
<dbReference type="PANTHER" id="PTHR30012:SF7">
    <property type="entry name" value="PROTEIN TRANSPORT PROTEIN HOFC HOMOLOG"/>
    <property type="match status" value="1"/>
</dbReference>
<keyword evidence="8" id="KW-0472">Membrane</keyword>
<dbReference type="InterPro" id="IPR001992">
    <property type="entry name" value="T2SS_GspF/T4SS_PilC_CS"/>
</dbReference>
<keyword evidence="5" id="KW-0997">Cell inner membrane</keyword>
<dbReference type="GO" id="GO:0005886">
    <property type="term" value="C:plasma membrane"/>
    <property type="evidence" value="ECO:0007669"/>
    <property type="project" value="UniProtKB-SubCell"/>
</dbReference>
<dbReference type="PANTHER" id="PTHR30012">
    <property type="entry name" value="GENERAL SECRETION PATHWAY PROTEIN"/>
    <property type="match status" value="1"/>
</dbReference>
<evidence type="ECO:0000313" key="10">
    <source>
        <dbReference type="EMBL" id="QGO07265.1"/>
    </source>
</evidence>
<dbReference type="Pfam" id="PF00482">
    <property type="entry name" value="T2SSF"/>
    <property type="match status" value="2"/>
</dbReference>
<evidence type="ECO:0000256" key="6">
    <source>
        <dbReference type="ARBA" id="ARBA00022692"/>
    </source>
</evidence>
<dbReference type="InterPro" id="IPR042094">
    <property type="entry name" value="T2SS_GspF_sf"/>
</dbReference>
<evidence type="ECO:0000256" key="3">
    <source>
        <dbReference type="ARBA" id="ARBA00022448"/>
    </source>
</evidence>
<dbReference type="Gene3D" id="1.20.81.30">
    <property type="entry name" value="Type II secretion system (T2SS), domain F"/>
    <property type="match status" value="2"/>
</dbReference>
<comment type="subcellular location">
    <subcellularLocation>
        <location evidence="1 9">Cell inner membrane</location>
        <topology evidence="1 9">Multi-pass membrane protein</topology>
    </subcellularLocation>
</comment>
<evidence type="ECO:0000256" key="1">
    <source>
        <dbReference type="ARBA" id="ARBA00004429"/>
    </source>
</evidence>
<evidence type="ECO:0000256" key="8">
    <source>
        <dbReference type="ARBA" id="ARBA00023136"/>
    </source>
</evidence>
<keyword evidence="3 9" id="KW-0813">Transport</keyword>
<keyword evidence="6 9" id="KW-0812">Transmembrane</keyword>
<dbReference type="Proteomes" id="UP000422232">
    <property type="component" value="Chromosome"/>
</dbReference>
<gene>
    <name evidence="10" type="primary">epsF</name>
    <name evidence="10" type="ORF">Psal009_03208</name>
</gene>
<sequence length="404" mass="45927">MRKIQVKLYRWQAVTDSQQTHQGINSALNQQALECDLFSRNLIPIKIKRYYPSLYQRYRSRINSHFISQWTRQLATLLSAQLPLAEALAISAEASPFCLQQQFILSINQDIKQGLSLSQSLKNTQHFDATYIAMIQAGEVSGQLIDTLITLANDQERQIALKKRLNNALIYPVIISIFSCIITFAMLQFIVPQFKQFYAALNTPLPRLTELILVFSNKLKSISSMNIIIFLISLYIVQRIYKKYRDKVHALAEPFLLRLPIIGAIKQKNRLNTFCRTLHILFNSDHHLPTSLTIAIKATHSPQLIRQAATMCTELEQGTSLHQTLKNHSTFPNIALQMIHAGEHSHQLAIILKQLSALYESELTQTINTLIKLLEPLAIIVIGGLVGLIIIALYLPIFQLSHIL</sequence>
<comment type="similarity">
    <text evidence="2 9">Belongs to the GSP F family.</text>
</comment>
<proteinExistence type="inferred from homology"/>
<evidence type="ECO:0000256" key="5">
    <source>
        <dbReference type="ARBA" id="ARBA00022519"/>
    </source>
</evidence>
<dbReference type="PROSITE" id="PS00874">
    <property type="entry name" value="T2SP_F"/>
    <property type="match status" value="1"/>
</dbReference>
<dbReference type="FunFam" id="1.20.81.30:FF:000001">
    <property type="entry name" value="Type II secretion system protein F"/>
    <property type="match status" value="1"/>
</dbReference>
<reference evidence="10 11" key="1">
    <citation type="submission" date="2019-04" db="EMBL/GenBank/DDBJ databases">
        <title>Complete genome sequencing of Piscirickettsia salmonis strain Psal-009.</title>
        <authorList>
            <person name="Schober I."/>
            <person name="Bunk B."/>
            <person name="Sproer C."/>
            <person name="Carril G.P."/>
            <person name="Riedel T."/>
            <person name="Flores-Herrera P.A."/>
            <person name="Nourdin-Galindo G."/>
            <person name="Marshall S.H."/>
            <person name="Overmann J."/>
        </authorList>
    </citation>
    <scope>NUCLEOTIDE SEQUENCE [LARGE SCALE GENOMIC DNA]</scope>
    <source>
        <strain evidence="10 11">Psal-009</strain>
    </source>
</reference>
<keyword evidence="4" id="KW-1003">Cell membrane</keyword>
<dbReference type="PRINTS" id="PR00812">
    <property type="entry name" value="BCTERIALGSPF"/>
</dbReference>
<evidence type="ECO:0000313" key="11">
    <source>
        <dbReference type="Proteomes" id="UP000422232"/>
    </source>
</evidence>
<evidence type="ECO:0000256" key="2">
    <source>
        <dbReference type="ARBA" id="ARBA00005745"/>
    </source>
</evidence>